<dbReference type="GO" id="GO:0016747">
    <property type="term" value="F:acyltransferase activity, transferring groups other than amino-acyl groups"/>
    <property type="evidence" value="ECO:0007669"/>
    <property type="project" value="InterPro"/>
</dbReference>
<reference evidence="4 5" key="1">
    <citation type="submission" date="2020-08" db="EMBL/GenBank/DDBJ databases">
        <title>Sequencing the genomes of 1000 actinobacteria strains.</title>
        <authorList>
            <person name="Klenk H.-P."/>
        </authorList>
    </citation>
    <scope>NUCLEOTIDE SEQUENCE [LARGE SCALE GENOMIC DNA]</scope>
    <source>
        <strain evidence="4 5">DSM 45486</strain>
    </source>
</reference>
<keyword evidence="5" id="KW-1185">Reference proteome</keyword>
<dbReference type="InterPro" id="IPR050832">
    <property type="entry name" value="Bact_Acetyltransf"/>
</dbReference>
<dbReference type="SUPFAM" id="SSF55729">
    <property type="entry name" value="Acyl-CoA N-acyltransferases (Nat)"/>
    <property type="match status" value="1"/>
</dbReference>
<dbReference type="Proteomes" id="UP000552097">
    <property type="component" value="Unassembled WGS sequence"/>
</dbReference>
<dbReference type="PROSITE" id="PS51186">
    <property type="entry name" value="GNAT"/>
    <property type="match status" value="1"/>
</dbReference>
<dbReference type="PANTHER" id="PTHR43877:SF2">
    <property type="entry name" value="AMINOALKYLPHOSPHONATE N-ACETYLTRANSFERASE-RELATED"/>
    <property type="match status" value="1"/>
</dbReference>
<dbReference type="InterPro" id="IPR016181">
    <property type="entry name" value="Acyl_CoA_acyltransferase"/>
</dbReference>
<keyword evidence="1" id="KW-0808">Transferase</keyword>
<dbReference type="Pfam" id="PF00583">
    <property type="entry name" value="Acetyltransf_1"/>
    <property type="match status" value="1"/>
</dbReference>
<dbReference type="Gene3D" id="3.40.630.30">
    <property type="match status" value="1"/>
</dbReference>
<evidence type="ECO:0000256" key="1">
    <source>
        <dbReference type="ARBA" id="ARBA00022679"/>
    </source>
</evidence>
<protein>
    <submittedName>
        <fullName evidence="4">Ribosomal protein S18 acetylase RimI-like enzyme</fullName>
    </submittedName>
</protein>
<gene>
    <name evidence="4" type="ORF">F4560_005234</name>
</gene>
<proteinExistence type="predicted"/>
<dbReference type="PANTHER" id="PTHR43877">
    <property type="entry name" value="AMINOALKYLPHOSPHONATE N-ACETYLTRANSFERASE-RELATED-RELATED"/>
    <property type="match status" value="1"/>
</dbReference>
<evidence type="ECO:0000313" key="4">
    <source>
        <dbReference type="EMBL" id="MBB5805466.1"/>
    </source>
</evidence>
<sequence length="173" mass="18905">MEGYQMADIVVRPAREDEWAAAGAITVAAYQADRHIDSHTGGYADKLVDARTRAREAELLVAVDAENTVLGTVTVVQPGTSYAEVSRDGEVEFRMLAVSPSARGRGVGEVLVRAVVVRARELGARRLVMSSSEHMTTAHRLYQRLGFQRLPERDWQPVPGVDVMALGFSLELA</sequence>
<dbReference type="InterPro" id="IPR000182">
    <property type="entry name" value="GNAT_dom"/>
</dbReference>
<dbReference type="AlphaFoldDB" id="A0A7W9M2Y9"/>
<keyword evidence="4" id="KW-0689">Ribosomal protein</keyword>
<evidence type="ECO:0000256" key="2">
    <source>
        <dbReference type="ARBA" id="ARBA00023315"/>
    </source>
</evidence>
<evidence type="ECO:0000259" key="3">
    <source>
        <dbReference type="PROSITE" id="PS51186"/>
    </source>
</evidence>
<accession>A0A7W9M2Y9</accession>
<dbReference type="EMBL" id="JACHMO010000001">
    <property type="protein sequence ID" value="MBB5805466.1"/>
    <property type="molecule type" value="Genomic_DNA"/>
</dbReference>
<feature type="domain" description="N-acetyltransferase" evidence="3">
    <location>
        <begin position="9"/>
        <end position="173"/>
    </location>
</feature>
<keyword evidence="4" id="KW-0687">Ribonucleoprotein</keyword>
<dbReference type="GO" id="GO:0005840">
    <property type="term" value="C:ribosome"/>
    <property type="evidence" value="ECO:0007669"/>
    <property type="project" value="UniProtKB-KW"/>
</dbReference>
<name>A0A7W9M2Y9_9PSEU</name>
<organism evidence="4 5">
    <name type="scientific">Saccharothrix ecbatanensis</name>
    <dbReference type="NCBI Taxonomy" id="1105145"/>
    <lineage>
        <taxon>Bacteria</taxon>
        <taxon>Bacillati</taxon>
        <taxon>Actinomycetota</taxon>
        <taxon>Actinomycetes</taxon>
        <taxon>Pseudonocardiales</taxon>
        <taxon>Pseudonocardiaceae</taxon>
        <taxon>Saccharothrix</taxon>
    </lineage>
</organism>
<evidence type="ECO:0000313" key="5">
    <source>
        <dbReference type="Proteomes" id="UP000552097"/>
    </source>
</evidence>
<comment type="caution">
    <text evidence="4">The sequence shown here is derived from an EMBL/GenBank/DDBJ whole genome shotgun (WGS) entry which is preliminary data.</text>
</comment>
<keyword evidence="2" id="KW-0012">Acyltransferase</keyword>